<feature type="transmembrane region" description="Helical" evidence="1">
    <location>
        <begin position="41"/>
        <end position="63"/>
    </location>
</feature>
<keyword evidence="1" id="KW-1133">Transmembrane helix</keyword>
<keyword evidence="1" id="KW-0812">Transmembrane</keyword>
<dbReference type="RefSeq" id="WP_053840620.1">
    <property type="nucleotide sequence ID" value="NZ_CP076250.1"/>
</dbReference>
<evidence type="ECO:0000313" key="3">
    <source>
        <dbReference type="Proteomes" id="UP000041247"/>
    </source>
</evidence>
<name>A0A0K2ZSX2_9XANT</name>
<organism evidence="2 3">
    <name type="scientific">Xanthomonas graminis pv. poae</name>
    <dbReference type="NCBI Taxonomy" id="227946"/>
    <lineage>
        <taxon>Bacteria</taxon>
        <taxon>Pseudomonadati</taxon>
        <taxon>Pseudomonadota</taxon>
        <taxon>Gammaproteobacteria</taxon>
        <taxon>Lysobacterales</taxon>
        <taxon>Lysobacteraceae</taxon>
        <taxon>Xanthomonas</taxon>
        <taxon>Xanthomonas translucens group</taxon>
        <taxon>Xanthomonas graminis</taxon>
    </lineage>
</organism>
<proteinExistence type="predicted"/>
<sequence>MRRHGFVLSRRDTDQWCRELRIDLLSLARAQRRRRRRRRRIASALFAVLSACAALLAIVYFFALPW</sequence>
<dbReference type="Proteomes" id="UP000041247">
    <property type="component" value="Unassembled WGS sequence"/>
</dbReference>
<dbReference type="EMBL" id="CXOK01000036">
    <property type="protein sequence ID" value="CTP87244.1"/>
    <property type="molecule type" value="Genomic_DNA"/>
</dbReference>
<evidence type="ECO:0000313" key="2">
    <source>
        <dbReference type="EMBL" id="CTP87244.1"/>
    </source>
</evidence>
<reference evidence="2 3" key="1">
    <citation type="submission" date="2015-07" db="EMBL/GenBank/DDBJ databases">
        <authorList>
            <person name="Noorani M."/>
        </authorList>
    </citation>
    <scope>NUCLEOTIDE SEQUENCE [LARGE SCALE GENOMIC DNA]</scope>
    <source>
        <strain evidence="2">LMG728</strain>
    </source>
</reference>
<gene>
    <name evidence="2" type="ORF">XTPLMG728_1498</name>
</gene>
<dbReference type="AlphaFoldDB" id="A0A0K2ZSX2"/>
<keyword evidence="1" id="KW-0472">Membrane</keyword>
<accession>A0A0K2ZSX2</accession>
<evidence type="ECO:0000256" key="1">
    <source>
        <dbReference type="SAM" id="Phobius"/>
    </source>
</evidence>
<protein>
    <submittedName>
        <fullName evidence="2">Uncharacterized protein</fullName>
    </submittedName>
</protein>